<dbReference type="EMBL" id="HBIU01014533">
    <property type="protein sequence ID" value="CAE0628071.1"/>
    <property type="molecule type" value="Transcribed_RNA"/>
</dbReference>
<evidence type="ECO:0000313" key="2">
    <source>
        <dbReference type="EMBL" id="CAE0628069.1"/>
    </source>
</evidence>
<sequence length="1071" mass="112022">MRPILGRVATAPAPECQAEHDNEDGSAEANGVVQPLQMGLEPAADGGVAGGHLASDEAQQGRAQRDDGGEALHQLHQQRAAKDDQRNRQAQADDQQRQAQRWRRAVGGAGDGDDVVQAHHEVGDEDGANRGPQAGMGVHVGVGVVVRQQLRADPQQQHRADQLQPRQLQQLHREQRQHHAQQDGGGTAEHDRPSLLRGWEIARGQCNDHGVIARQQHIDPDDLHQRNQEGSAQQVHGVTTKKPPGGRPAACWRARVGLQQSLEQLAHFRGVAGDGEAALFHDRELGIRRVGAAGDQRAGVAHALARRGGDAGDEADDGLLHIGLAPAGGFRLVRAADLADHDDGVGVRVVVEGLHHIDVLEAVDRVATDADGRRLADAQLGQLRDCFIGQRAGARDDADTALAVDVAGHDADLDLFRRDQARAVGAQQQGALAAGGFLGLHLVAHFQHVPNRDAFGDADRQVQVGLDGFPDGGGSTRGRHVDHRDGRAGLRGGFLDGGVDGNVGELLAGLLGVHARDESVLAVGIGLAAQGVELAGLAGDALGDDLGVFVDVDAHVCFLWALGNRGDDLGGRFGHRVGGDDGQAGFGQHLLAQFFVGALHAHHQRHGQVHGLAGGDHAFGDGVALHDAAEDVDQDALHGLVLQHDLEGLGDLLGRGAAADVQEVGRLAAEQLDGVHRGHRQAGAVHQAADVAVQADVGQVELGGFNLGRVFFVQIAVRDDLGVAEKRVGVEVELRVQGHQIALAVAVQRVDFHQRRVGVHVALVELGEQVDGLVDGVAFHADGSSDLLGLLGGDAGQWIDHFGDDLLGRAVGHFFDVHAAFAGGDEGNLLRGAVGHQRDVELLADVGTILDVEAADLLAFGAGLVGLELHAQDGFGLFLDVVDGLRDLDATALAAAAGVNLGLHDPDRAAQLLSGFNGFLHGEGRDAARHRHAELAQDFFALVFVDFHGWVFRVGKSGNGRGGRWRCQMPPGVEGGDGGAVTTQGVAAVELEGRLAVGVALAGIDDGACHRLQHGGGQHKAKFGQVGAAARSGQSFLDRLTEALHQVQADEAGVGVAMRVTGAGIGHPAGF</sequence>
<dbReference type="EMBL" id="HBIU01014531">
    <property type="protein sequence ID" value="CAE0628069.1"/>
    <property type="molecule type" value="Transcribed_RNA"/>
</dbReference>
<feature type="region of interest" description="Disordered" evidence="1">
    <location>
        <begin position="1"/>
        <end position="115"/>
    </location>
</feature>
<protein>
    <submittedName>
        <fullName evidence="3">Uncharacterized protein</fullName>
    </submittedName>
</protein>
<organism evidence="3">
    <name type="scientific">Heterosigma akashiwo</name>
    <name type="common">Chromophytic alga</name>
    <name type="synonym">Heterosigma carterae</name>
    <dbReference type="NCBI Taxonomy" id="2829"/>
    <lineage>
        <taxon>Eukaryota</taxon>
        <taxon>Sar</taxon>
        <taxon>Stramenopiles</taxon>
        <taxon>Ochrophyta</taxon>
        <taxon>Raphidophyceae</taxon>
        <taxon>Chattonellales</taxon>
        <taxon>Chattonellaceae</taxon>
        <taxon>Heterosigma</taxon>
    </lineage>
</organism>
<feature type="region of interest" description="Disordered" evidence="1">
    <location>
        <begin position="223"/>
        <end position="248"/>
    </location>
</feature>
<proteinExistence type="predicted"/>
<accession>A0A6V1PPG4</accession>
<evidence type="ECO:0000256" key="1">
    <source>
        <dbReference type="SAM" id="MobiDB-lite"/>
    </source>
</evidence>
<name>A0A6V1PPG4_HETAK</name>
<gene>
    <name evidence="2" type="ORF">HAKA00212_LOCUS6749</name>
    <name evidence="3" type="ORF">HAKA00212_LOCUS6751</name>
</gene>
<evidence type="ECO:0000313" key="3">
    <source>
        <dbReference type="EMBL" id="CAE0628071.1"/>
    </source>
</evidence>
<feature type="region of interest" description="Disordered" evidence="1">
    <location>
        <begin position="152"/>
        <end position="192"/>
    </location>
</feature>
<feature type="compositionally biased region" description="Low complexity" evidence="1">
    <location>
        <begin position="88"/>
        <end position="99"/>
    </location>
</feature>
<feature type="compositionally biased region" description="Polar residues" evidence="1">
    <location>
        <begin position="228"/>
        <end position="237"/>
    </location>
</feature>
<reference evidence="3" key="1">
    <citation type="submission" date="2021-01" db="EMBL/GenBank/DDBJ databases">
        <authorList>
            <person name="Corre E."/>
            <person name="Pelletier E."/>
            <person name="Niang G."/>
            <person name="Scheremetjew M."/>
            <person name="Finn R."/>
            <person name="Kale V."/>
            <person name="Holt S."/>
            <person name="Cochrane G."/>
            <person name="Meng A."/>
            <person name="Brown T."/>
            <person name="Cohen L."/>
        </authorList>
    </citation>
    <scope>NUCLEOTIDE SEQUENCE</scope>
    <source>
        <strain evidence="3">CCMP3107</strain>
    </source>
</reference>
<dbReference type="AlphaFoldDB" id="A0A6V1PPG4"/>